<evidence type="ECO:0000313" key="5">
    <source>
        <dbReference type="RefSeq" id="XP_005093195.3"/>
    </source>
</evidence>
<accession>A0ABM0JGJ8</accession>
<dbReference type="SUPFAM" id="SSF53649">
    <property type="entry name" value="Alkaline phosphatase-like"/>
    <property type="match status" value="1"/>
</dbReference>
<evidence type="ECO:0000256" key="2">
    <source>
        <dbReference type="ARBA" id="ARBA00008779"/>
    </source>
</evidence>
<dbReference type="InterPro" id="IPR000917">
    <property type="entry name" value="Sulfatase_N"/>
</dbReference>
<keyword evidence="4" id="KW-1185">Reference proteome</keyword>
<dbReference type="Pfam" id="PF00884">
    <property type="entry name" value="Sulfatase"/>
    <property type="match status" value="1"/>
</dbReference>
<dbReference type="Gene3D" id="3.40.720.10">
    <property type="entry name" value="Alkaline Phosphatase, subunit A"/>
    <property type="match status" value="1"/>
</dbReference>
<organism evidence="4 5">
    <name type="scientific">Aplysia californica</name>
    <name type="common">California sea hare</name>
    <dbReference type="NCBI Taxonomy" id="6500"/>
    <lineage>
        <taxon>Eukaryota</taxon>
        <taxon>Metazoa</taxon>
        <taxon>Spiralia</taxon>
        <taxon>Lophotrochozoa</taxon>
        <taxon>Mollusca</taxon>
        <taxon>Gastropoda</taxon>
        <taxon>Heterobranchia</taxon>
        <taxon>Euthyneura</taxon>
        <taxon>Tectipleura</taxon>
        <taxon>Aplysiida</taxon>
        <taxon>Aplysioidea</taxon>
        <taxon>Aplysiidae</taxon>
        <taxon>Aplysia</taxon>
    </lineage>
</organism>
<evidence type="ECO:0000259" key="3">
    <source>
        <dbReference type="Pfam" id="PF00884"/>
    </source>
</evidence>
<evidence type="ECO:0000256" key="1">
    <source>
        <dbReference type="ARBA" id="ARBA00001913"/>
    </source>
</evidence>
<reference evidence="5" key="1">
    <citation type="submission" date="2025-08" db="UniProtKB">
        <authorList>
            <consortium name="RefSeq"/>
        </authorList>
    </citation>
    <scope>IDENTIFICATION</scope>
</reference>
<dbReference type="RefSeq" id="XP_005093195.3">
    <property type="nucleotide sequence ID" value="XM_005093138.3"/>
</dbReference>
<sequence>MGHIQDTLVIYTSTGGVAFPGAQYNAYEGGVAIPLIVSNPGYSQGKNTAALVSALDLTPTILDYFGVTFPTYQIFGRTVTPTGKSLIPVLTDPTKTVHDFVFSTQDLREIQDNFPIRAIRNASYKLIRNTQKSFPITSDVYNTPTFQYILNQTRKGASTGWWRQLTNYLTREQFELFDYSYDPYEIDNVAYEPKYSAVLTELQARLSNWQNVTFDPWICDQGQVLLDNQCLSYL</sequence>
<name>A0ABM0JGJ8_APLCA</name>
<dbReference type="Proteomes" id="UP000694888">
    <property type="component" value="Unplaced"/>
</dbReference>
<dbReference type="PANTHER" id="PTHR43108">
    <property type="entry name" value="N-ACETYLGLUCOSAMINE-6-SULFATASE FAMILY MEMBER"/>
    <property type="match status" value="1"/>
</dbReference>
<evidence type="ECO:0000313" key="4">
    <source>
        <dbReference type="Proteomes" id="UP000694888"/>
    </source>
</evidence>
<comment type="cofactor">
    <cofactor evidence="1">
        <name>Ca(2+)</name>
        <dbReference type="ChEBI" id="CHEBI:29108"/>
    </cofactor>
</comment>
<proteinExistence type="inferred from homology"/>
<dbReference type="GeneID" id="101851108"/>
<protein>
    <submittedName>
        <fullName evidence="5">N-sulphoglucosamine sulphohydrolase</fullName>
    </submittedName>
</protein>
<dbReference type="InterPro" id="IPR017850">
    <property type="entry name" value="Alkaline_phosphatase_core_sf"/>
</dbReference>
<comment type="similarity">
    <text evidence="2">Belongs to the sulfatase family.</text>
</comment>
<feature type="domain" description="Sulfatase N-terminal" evidence="3">
    <location>
        <begin position="6"/>
        <end position="67"/>
    </location>
</feature>
<dbReference type="PANTHER" id="PTHR43108:SF6">
    <property type="entry name" value="N-SULPHOGLUCOSAMINE SULPHOHYDROLASE"/>
    <property type="match status" value="1"/>
</dbReference>
<gene>
    <name evidence="5" type="primary">LOC101851108</name>
</gene>